<dbReference type="Gene3D" id="2.60.40.1180">
    <property type="entry name" value="Golgi alpha-mannosidase II"/>
    <property type="match status" value="1"/>
</dbReference>
<gene>
    <name evidence="4" type="ORF">AB4876_15365</name>
</gene>
<dbReference type="InterPro" id="IPR013780">
    <property type="entry name" value="Glyco_hydro_b"/>
</dbReference>
<keyword evidence="4" id="KW-0378">Hydrolase</keyword>
<organism evidence="4 5">
    <name type="scientific">Zhongshania guokunii</name>
    <dbReference type="NCBI Taxonomy" id="641783"/>
    <lineage>
        <taxon>Bacteria</taxon>
        <taxon>Pseudomonadati</taxon>
        <taxon>Pseudomonadota</taxon>
        <taxon>Gammaproteobacteria</taxon>
        <taxon>Cellvibrionales</taxon>
        <taxon>Spongiibacteraceae</taxon>
        <taxon>Zhongshania</taxon>
    </lineage>
</organism>
<dbReference type="Gene3D" id="3.20.20.80">
    <property type="entry name" value="Glycosidases"/>
    <property type="match status" value="1"/>
</dbReference>
<dbReference type="GO" id="GO:0016787">
    <property type="term" value="F:hydrolase activity"/>
    <property type="evidence" value="ECO:0007669"/>
    <property type="project" value="UniProtKB-KW"/>
</dbReference>
<feature type="domain" description="Glycosyl hydrolase family 13 catalytic" evidence="3">
    <location>
        <begin position="77"/>
        <end position="495"/>
    </location>
</feature>
<dbReference type="PANTHER" id="PTHR10357:SF214">
    <property type="entry name" value="GLUCOSYLGLYCERATE PHOSPHORYLASE"/>
    <property type="match status" value="1"/>
</dbReference>
<dbReference type="Proteomes" id="UP001557485">
    <property type="component" value="Unassembled WGS sequence"/>
</dbReference>
<evidence type="ECO:0000313" key="5">
    <source>
        <dbReference type="Proteomes" id="UP001557485"/>
    </source>
</evidence>
<dbReference type="PANTHER" id="PTHR10357">
    <property type="entry name" value="ALPHA-AMYLASE FAMILY MEMBER"/>
    <property type="match status" value="1"/>
</dbReference>
<proteinExistence type="predicted"/>
<dbReference type="InterPro" id="IPR016377">
    <property type="entry name" value="Sucrose_GGa_phosphorylase-rel"/>
</dbReference>
<keyword evidence="5" id="KW-1185">Reference proteome</keyword>
<comment type="caution">
    <text evidence="4">The sequence shown here is derived from an EMBL/GenBank/DDBJ whole genome shotgun (WGS) entry which is preliminary data.</text>
</comment>
<evidence type="ECO:0000259" key="3">
    <source>
        <dbReference type="SMART" id="SM00642"/>
    </source>
</evidence>
<dbReference type="SMART" id="SM00642">
    <property type="entry name" value="Aamy"/>
    <property type="match status" value="1"/>
</dbReference>
<sequence>MTELGPEQHLRTRLAAHLQVLYPDLDGEVLIDQMMGAMALDQRCFMPEAHKNHWDESDALVITYGDSILREGEWPLHTLHDFLRRELRGVLSGVHILPFYPYSSDDGFSVINYVEVNPSLGDWQDVSAIARDFDLMADLVINHCSSRSLWFENFKQRRDPGQDYFVEVDPSVDLSAVVRPRTSPLLSEVQTLDGKRHVWCTFSHDQVDLNFENPKVLLEFIKIIRHYLDMGVRIFRLDAVAFLWKIPGTSSLNLEQTHEAVRLLRSLIEHAVPDAIIITETNIPLRENLAYFGNANEAHMVYNFSLPPLLINTLVTGSSRALKTWMMGMPAAQDGTTYFNFIASHDGIGLRPAEGLLGDDEIQALVGVMQKSGGRVSWRALANGENRPYEINISLFDAMRRRLDGSESDNGGEDGYQEQRFICAHALMLAVQGVPAFYIHSLLATENDENRVLHTSHNRSINRHQWSADDLEEQLATSSHHARIFGVLKELIALRSTQAAFHPNAAQYPLHLGDQIFGIRRETRSKDLRAPQTIVALYNISAEAQAIPLSELNLDPRLEWTDLLSGGQVMGDVGSIKLPPYAYCWFQASGGDSR</sequence>
<accession>A0ABV3UBU5</accession>
<dbReference type="InterPro" id="IPR045857">
    <property type="entry name" value="O16G_dom_2"/>
</dbReference>
<keyword evidence="1" id="KW-0328">Glycosyltransferase</keyword>
<protein>
    <submittedName>
        <fullName evidence="4">Alpha-amylase family glycosyl hydrolase</fullName>
    </submittedName>
</protein>
<keyword evidence="2" id="KW-0808">Transferase</keyword>
<dbReference type="EMBL" id="JBFRYA010000015">
    <property type="protein sequence ID" value="MEX1670299.1"/>
    <property type="molecule type" value="Genomic_DNA"/>
</dbReference>
<dbReference type="PIRSF" id="PIRSF003059">
    <property type="entry name" value="Sucrose_phosphorylase"/>
    <property type="match status" value="1"/>
</dbReference>
<evidence type="ECO:0000313" key="4">
    <source>
        <dbReference type="EMBL" id="MEX1670299.1"/>
    </source>
</evidence>
<name>A0ABV3UBU5_9GAMM</name>
<dbReference type="InterPro" id="IPR033746">
    <property type="entry name" value="GGa_phosphorylase"/>
</dbReference>
<dbReference type="InterPro" id="IPR017853">
    <property type="entry name" value="GH"/>
</dbReference>
<evidence type="ECO:0000256" key="1">
    <source>
        <dbReference type="ARBA" id="ARBA00022676"/>
    </source>
</evidence>
<dbReference type="SUPFAM" id="SSF51445">
    <property type="entry name" value="(Trans)glycosidases"/>
    <property type="match status" value="1"/>
</dbReference>
<dbReference type="RefSeq" id="WP_368382636.1">
    <property type="nucleotide sequence ID" value="NZ_JBFRYA010000015.1"/>
</dbReference>
<dbReference type="Pfam" id="PF00128">
    <property type="entry name" value="Alpha-amylase"/>
    <property type="match status" value="1"/>
</dbReference>
<evidence type="ECO:0000256" key="2">
    <source>
        <dbReference type="ARBA" id="ARBA00022679"/>
    </source>
</evidence>
<dbReference type="CDD" id="cd11356">
    <property type="entry name" value="AmyAc_Sucrose_phosphorylase-like_1"/>
    <property type="match status" value="1"/>
</dbReference>
<dbReference type="SUPFAM" id="SSF51011">
    <property type="entry name" value="Glycosyl hydrolase domain"/>
    <property type="match status" value="1"/>
</dbReference>
<dbReference type="Gene3D" id="3.90.400.10">
    <property type="entry name" value="Oligo-1,6-glucosidase, Domain 2"/>
    <property type="match status" value="1"/>
</dbReference>
<dbReference type="InterPro" id="IPR006047">
    <property type="entry name" value="GH13_cat_dom"/>
</dbReference>
<reference evidence="4 5" key="1">
    <citation type="journal article" date="2011" name="Int. J. Syst. Evol. Microbiol.">
        <title>Zhongshania antarctica gen. nov., sp. nov. and Zhongshania guokunii sp. nov., gammaproteobacteria respectively isolated from coastal attached (fast) ice and surface seawater of the Antarctic.</title>
        <authorList>
            <person name="Li H.J."/>
            <person name="Zhang X.Y."/>
            <person name="Chen C.X."/>
            <person name="Zhang Y.J."/>
            <person name="Gao Z.M."/>
            <person name="Yu Y."/>
            <person name="Chen X.L."/>
            <person name="Chen B."/>
            <person name="Zhang Y.Z."/>
        </authorList>
    </citation>
    <scope>NUCLEOTIDE SEQUENCE [LARGE SCALE GENOMIC DNA]</scope>
    <source>
        <strain evidence="4 5">ZS6-22T</strain>
    </source>
</reference>